<comment type="caution">
    <text evidence="2">The sequence shown here is derived from an EMBL/GenBank/DDBJ whole genome shotgun (WGS) entry which is preliminary data.</text>
</comment>
<dbReference type="GO" id="GO:0006508">
    <property type="term" value="P:proteolysis"/>
    <property type="evidence" value="ECO:0007669"/>
    <property type="project" value="UniProtKB-KW"/>
</dbReference>
<dbReference type="Gene3D" id="2.30.42.10">
    <property type="match status" value="1"/>
</dbReference>
<evidence type="ECO:0000313" key="3">
    <source>
        <dbReference type="Proteomes" id="UP000295215"/>
    </source>
</evidence>
<dbReference type="InterPro" id="IPR001478">
    <property type="entry name" value="PDZ"/>
</dbReference>
<name>A0A4R7F1R9_9FLAO</name>
<reference evidence="2 3" key="1">
    <citation type="submission" date="2019-03" db="EMBL/GenBank/DDBJ databases">
        <title>Genomic Encyclopedia of Archaeal and Bacterial Type Strains, Phase II (KMG-II): from individual species to whole genera.</title>
        <authorList>
            <person name="Goeker M."/>
        </authorList>
    </citation>
    <scope>NUCLEOTIDE SEQUENCE [LARGE SCALE GENOMIC DNA]</scope>
    <source>
        <strain evidence="2 3">DSM 28213</strain>
    </source>
</reference>
<keyword evidence="3" id="KW-1185">Reference proteome</keyword>
<dbReference type="Pfam" id="PF13650">
    <property type="entry name" value="Asp_protease_2"/>
    <property type="match status" value="1"/>
</dbReference>
<dbReference type="AlphaFoldDB" id="A0A4R7F1R9"/>
<keyword evidence="2" id="KW-0645">Protease</keyword>
<dbReference type="InterPro" id="IPR021109">
    <property type="entry name" value="Peptidase_aspartic_dom_sf"/>
</dbReference>
<accession>A0A4R7F1R9</accession>
<protein>
    <submittedName>
        <fullName evidence="2">Aspartyl protease</fullName>
    </submittedName>
</protein>
<dbReference type="Pfam" id="PF00595">
    <property type="entry name" value="PDZ"/>
    <property type="match status" value="1"/>
</dbReference>
<gene>
    <name evidence="2" type="ORF">C8P70_10595</name>
</gene>
<dbReference type="SUPFAM" id="SSF50156">
    <property type="entry name" value="PDZ domain-like"/>
    <property type="match status" value="1"/>
</dbReference>
<evidence type="ECO:0000259" key="1">
    <source>
        <dbReference type="Pfam" id="PF00595"/>
    </source>
</evidence>
<dbReference type="Proteomes" id="UP000295215">
    <property type="component" value="Unassembled WGS sequence"/>
</dbReference>
<keyword evidence="2" id="KW-0378">Hydrolase</keyword>
<dbReference type="SUPFAM" id="SSF50630">
    <property type="entry name" value="Acid proteases"/>
    <property type="match status" value="1"/>
</dbReference>
<dbReference type="EMBL" id="SOAG01000005">
    <property type="protein sequence ID" value="TDS64246.1"/>
    <property type="molecule type" value="Genomic_DNA"/>
</dbReference>
<dbReference type="InterPro" id="IPR034122">
    <property type="entry name" value="Retropepsin-like_bacterial"/>
</dbReference>
<dbReference type="InterPro" id="IPR036034">
    <property type="entry name" value="PDZ_sf"/>
</dbReference>
<dbReference type="GO" id="GO:0008233">
    <property type="term" value="F:peptidase activity"/>
    <property type="evidence" value="ECO:0007669"/>
    <property type="project" value="UniProtKB-KW"/>
</dbReference>
<organism evidence="2 3">
    <name type="scientific">Myroides indicus</name>
    <dbReference type="NCBI Taxonomy" id="1323422"/>
    <lineage>
        <taxon>Bacteria</taxon>
        <taxon>Pseudomonadati</taxon>
        <taxon>Bacteroidota</taxon>
        <taxon>Flavobacteriia</taxon>
        <taxon>Flavobacteriales</taxon>
        <taxon>Flavobacteriaceae</taxon>
        <taxon>Myroides</taxon>
    </lineage>
</organism>
<dbReference type="Gene3D" id="2.40.70.10">
    <property type="entry name" value="Acid Proteases"/>
    <property type="match status" value="2"/>
</dbReference>
<proteinExistence type="predicted"/>
<dbReference type="CDD" id="cd05483">
    <property type="entry name" value="retropepsin_like_bacteria"/>
    <property type="match status" value="1"/>
</dbReference>
<dbReference type="OrthoDB" id="5580718at2"/>
<feature type="domain" description="PDZ" evidence="1">
    <location>
        <begin position="324"/>
        <end position="379"/>
    </location>
</feature>
<sequence>MNKLIICILLLLFPCIGIGQNNINDYLKGYIEHSGTFEQNASVIQNDRYYPIIEVEIIGKKYNFLFDTGAMMTVVSDKIIDIDKIKEDNKITISGGASTDEKAKQTEAYTVIENIKINDIEFNDILLAVVDLDQINKHLCTKIDGIIGMNLIKLCNWKIDIFNGTVSFSDRVFEHPDQSKKIALSYHQGLLPLVDISHRRNKFKALLDTGFDGTLQLFSDFKTTNKMKTRKGEGYYTLTINQMESGKREEIILDKLSIGDDFEIKNVTAYILDGKPLLGMGILKEYITLLNFAEDNMILVPKSAESAIGVHRDFGAKFCINNRDELQVCFMWDGSQLKKNGVKVGDKITAINNNPIDRITEEQYCNFTKIQKEDSILTLTFKTRDGEKTIEIHK</sequence>
<dbReference type="RefSeq" id="WP_133711939.1">
    <property type="nucleotide sequence ID" value="NZ_SOAG01000005.1"/>
</dbReference>
<evidence type="ECO:0000313" key="2">
    <source>
        <dbReference type="EMBL" id="TDS64246.1"/>
    </source>
</evidence>